<dbReference type="InterPro" id="IPR029058">
    <property type="entry name" value="AB_hydrolase_fold"/>
</dbReference>
<dbReference type="GO" id="GO:0005737">
    <property type="term" value="C:cytoplasm"/>
    <property type="evidence" value="ECO:0007669"/>
    <property type="project" value="TreeGrafter"/>
</dbReference>
<dbReference type="FunFam" id="3.30.559.30:FF:000006">
    <property type="entry name" value="Yersiniabactin polyketide/non-ribosomal peptide synthetase"/>
    <property type="match status" value="1"/>
</dbReference>
<comment type="pathway">
    <text evidence="2">Siderophore biosynthesis; mycobactin biosynthesis.</text>
</comment>
<dbReference type="Gene3D" id="3.30.559.10">
    <property type="entry name" value="Chloramphenicol acetyltransferase-like domain"/>
    <property type="match status" value="1"/>
</dbReference>
<comment type="cofactor">
    <cofactor evidence="1">
        <name>pantetheine 4'-phosphate</name>
        <dbReference type="ChEBI" id="CHEBI:47942"/>
    </cofactor>
</comment>
<dbReference type="InterPro" id="IPR041464">
    <property type="entry name" value="TubC_N"/>
</dbReference>
<dbReference type="Gene3D" id="1.10.10.10">
    <property type="entry name" value="Winged helix-like DNA-binding domain superfamily/Winged helix DNA-binding domain"/>
    <property type="match status" value="1"/>
</dbReference>
<dbReference type="GO" id="GO:0000036">
    <property type="term" value="F:acyl carrier activity"/>
    <property type="evidence" value="ECO:0007669"/>
    <property type="project" value="TreeGrafter"/>
</dbReference>
<dbReference type="Proteomes" id="UP000198226">
    <property type="component" value="Chromosome I"/>
</dbReference>
<evidence type="ECO:0000256" key="5">
    <source>
        <dbReference type="ARBA" id="ARBA00022450"/>
    </source>
</evidence>
<dbReference type="InterPro" id="IPR006162">
    <property type="entry name" value="Ppantetheine_attach_site"/>
</dbReference>
<keyword evidence="11" id="KW-1185">Reference proteome</keyword>
<dbReference type="Gene3D" id="3.40.50.1820">
    <property type="entry name" value="alpha/beta hydrolase"/>
    <property type="match status" value="1"/>
</dbReference>
<dbReference type="SUPFAM" id="SSF47336">
    <property type="entry name" value="ACP-like"/>
    <property type="match status" value="1"/>
</dbReference>
<dbReference type="CDD" id="cd19535">
    <property type="entry name" value="Cyc_NRPS"/>
    <property type="match status" value="1"/>
</dbReference>
<dbReference type="PROSITE" id="PS50075">
    <property type="entry name" value="CARRIER"/>
    <property type="match status" value="1"/>
</dbReference>
<reference evidence="11" key="1">
    <citation type="submission" date="2016-06" db="EMBL/GenBank/DDBJ databases">
        <authorList>
            <person name="Varghese N."/>
            <person name="Submissions Spin"/>
        </authorList>
    </citation>
    <scope>NUCLEOTIDE SEQUENCE [LARGE SCALE GENOMIC DNA]</scope>
    <source>
        <strain evidence="11">DSM 44983</strain>
    </source>
</reference>
<evidence type="ECO:0000259" key="9">
    <source>
        <dbReference type="PROSITE" id="PS50075"/>
    </source>
</evidence>
<dbReference type="FunFam" id="3.40.50.12780:FF:000012">
    <property type="entry name" value="Non-ribosomal peptide synthetase"/>
    <property type="match status" value="1"/>
</dbReference>
<dbReference type="Gene3D" id="1.10.10.1830">
    <property type="entry name" value="Non-ribosomal peptide synthase, adenylation domain"/>
    <property type="match status" value="1"/>
</dbReference>
<evidence type="ECO:0000256" key="4">
    <source>
        <dbReference type="ARBA" id="ARBA00016743"/>
    </source>
</evidence>
<evidence type="ECO:0000256" key="3">
    <source>
        <dbReference type="ARBA" id="ARBA00007380"/>
    </source>
</evidence>
<evidence type="ECO:0000256" key="8">
    <source>
        <dbReference type="ARBA" id="ARBA00033440"/>
    </source>
</evidence>
<dbReference type="PROSITE" id="PS00012">
    <property type="entry name" value="PHOSPHOPANTETHEINE"/>
    <property type="match status" value="1"/>
</dbReference>
<dbReference type="FunFam" id="2.30.38.10:FF:000001">
    <property type="entry name" value="Non-ribosomal peptide synthetase PvdI"/>
    <property type="match status" value="1"/>
</dbReference>
<keyword evidence="6" id="KW-0597">Phosphoprotein</keyword>
<dbReference type="GO" id="GO:0016874">
    <property type="term" value="F:ligase activity"/>
    <property type="evidence" value="ECO:0007669"/>
    <property type="project" value="UniProtKB-KW"/>
</dbReference>
<dbReference type="InterPro" id="IPR057737">
    <property type="entry name" value="Condensation_MtbB-like"/>
</dbReference>
<dbReference type="Pfam" id="PF00668">
    <property type="entry name" value="Condensation"/>
    <property type="match status" value="1"/>
</dbReference>
<dbReference type="InterPro" id="IPR023213">
    <property type="entry name" value="CAT-like_dom_sf"/>
</dbReference>
<dbReference type="InterPro" id="IPR013217">
    <property type="entry name" value="Methyltransf_12"/>
</dbReference>
<dbReference type="Pfam" id="PF00550">
    <property type="entry name" value="PP-binding"/>
    <property type="match status" value="1"/>
</dbReference>
<dbReference type="Pfam" id="PF00501">
    <property type="entry name" value="AMP-binding"/>
    <property type="match status" value="1"/>
</dbReference>
<dbReference type="EMBL" id="LT607752">
    <property type="protein sequence ID" value="SCG48667.1"/>
    <property type="molecule type" value="Genomic_DNA"/>
</dbReference>
<organism evidence="10 11">
    <name type="scientific">Micromonospora rifamycinica</name>
    <dbReference type="NCBI Taxonomy" id="291594"/>
    <lineage>
        <taxon>Bacteria</taxon>
        <taxon>Bacillati</taxon>
        <taxon>Actinomycetota</taxon>
        <taxon>Actinomycetes</taxon>
        <taxon>Micromonosporales</taxon>
        <taxon>Micromonosporaceae</taxon>
        <taxon>Micromonospora</taxon>
    </lineage>
</organism>
<dbReference type="InterPro" id="IPR029063">
    <property type="entry name" value="SAM-dependent_MTases_sf"/>
</dbReference>
<dbReference type="Pfam" id="PF18563">
    <property type="entry name" value="TubC_N"/>
    <property type="match status" value="1"/>
</dbReference>
<dbReference type="SUPFAM" id="SSF56801">
    <property type="entry name" value="Acetyl-CoA synthetase-like"/>
    <property type="match status" value="1"/>
</dbReference>
<accession>A0A125Q230</accession>
<dbReference type="InterPro" id="IPR020845">
    <property type="entry name" value="AMP-binding_CS"/>
</dbReference>
<dbReference type="GO" id="GO:0009403">
    <property type="term" value="P:toxin biosynthetic process"/>
    <property type="evidence" value="ECO:0007669"/>
    <property type="project" value="UniProtKB-ARBA"/>
</dbReference>
<dbReference type="Pfam" id="PF08242">
    <property type="entry name" value="Methyltransf_12"/>
    <property type="match status" value="1"/>
</dbReference>
<dbReference type="GO" id="GO:0031177">
    <property type="term" value="F:phosphopantetheine binding"/>
    <property type="evidence" value="ECO:0007669"/>
    <property type="project" value="TreeGrafter"/>
</dbReference>
<evidence type="ECO:0000256" key="7">
    <source>
        <dbReference type="ARBA" id="ARBA00022598"/>
    </source>
</evidence>
<dbReference type="SUPFAM" id="SSF53474">
    <property type="entry name" value="alpha/beta-Hydrolases"/>
    <property type="match status" value="1"/>
</dbReference>
<evidence type="ECO:0000256" key="2">
    <source>
        <dbReference type="ARBA" id="ARBA00005102"/>
    </source>
</evidence>
<dbReference type="SUPFAM" id="SSF52777">
    <property type="entry name" value="CoA-dependent acyltransferases"/>
    <property type="match status" value="2"/>
</dbReference>
<dbReference type="InterPro" id="IPR036736">
    <property type="entry name" value="ACP-like_sf"/>
</dbReference>
<evidence type="ECO:0000256" key="6">
    <source>
        <dbReference type="ARBA" id="ARBA00022553"/>
    </source>
</evidence>
<dbReference type="Gene3D" id="1.10.1200.10">
    <property type="entry name" value="ACP-like"/>
    <property type="match status" value="1"/>
</dbReference>
<dbReference type="NCBIfam" id="TIGR01733">
    <property type="entry name" value="AA-adenyl-dom"/>
    <property type="match status" value="1"/>
</dbReference>
<dbReference type="InterPro" id="IPR000873">
    <property type="entry name" value="AMP-dep_synth/lig_dom"/>
</dbReference>
<dbReference type="RefSeq" id="WP_067302556.1">
    <property type="nucleotide sequence ID" value="NZ_LRMV01000010.1"/>
</dbReference>
<dbReference type="InterPro" id="IPR009081">
    <property type="entry name" value="PP-bd_ACP"/>
</dbReference>
<keyword evidence="5" id="KW-0596">Phosphopantetheine</keyword>
<evidence type="ECO:0000313" key="11">
    <source>
        <dbReference type="Proteomes" id="UP000198226"/>
    </source>
</evidence>
<dbReference type="GO" id="GO:0043041">
    <property type="term" value="P:amino acid activation for nonribosomal peptide biosynthetic process"/>
    <property type="evidence" value="ECO:0007669"/>
    <property type="project" value="TreeGrafter"/>
</dbReference>
<dbReference type="SUPFAM" id="SSF53335">
    <property type="entry name" value="S-adenosyl-L-methionine-dependent methyltransferases"/>
    <property type="match status" value="1"/>
</dbReference>
<dbReference type="OrthoDB" id="3406074at2"/>
<dbReference type="PANTHER" id="PTHR45527">
    <property type="entry name" value="NONRIBOSOMAL PEPTIDE SYNTHETASE"/>
    <property type="match status" value="1"/>
</dbReference>
<dbReference type="Gene3D" id="3.30.300.30">
    <property type="match status" value="2"/>
</dbReference>
<sequence>MSNDPRIPVQRLVTDLERAGLRLWAEDGALKFRAPAGFMTDERRTLLRARRDEILAHLADGGMPRVVPDSEHRHEPFPITEVQSAYLLGRGSTFAYGGVACHGYGELHYPDLDPERMTRAWRTLIARHDMLRAVVDIDGSQRVLPQVEEYQVAVDDLRGRGRDAFDRGVVEVRSAMDHRVFRPDVWPLFEARLTRGDDEAVLHVSVDFLIADFVSIQIILDELHRLYHDTGPLPELEIGFRDYLLAERSWSAGRRETDRDYWLRRVDDLPPGPELPVTTRARQTEGRFRRLATTLTPELWEGLRKHAGQHDVSPSGAVLAAYAHVIGAWSRRPTFTLNVTLLNRLPLHPQVSAVVGDFTGVELLAVDQRGADTFDRYARAVQAQLWQDMDHRAFSGIEVMREVTRRRGAEAALFPVVFTSAIGLGEAGATESVSQGRLGYGISQTPQVVIDCQNSERDGGLSTNWDVREGVLPDGVVDDMFAAFEQLLGQLATDDQAWQRPPSSLLPPRQRRRREEVNATAAPLVRARLHDAVLAQARLTPDAPAVVHGSTTLSYRDLAAHATGVADRLVAAGCAPGDLVGVTLERGPEQVVAVLGALLAGAVYVPVDTVQPAARRDTILTGAGVRHVLTSRALTAGQWPSGVTLLAVDEVPPADPPAEPGGAQPADLAYVIHTSGSSGTPKGVMITHEAALNTVLDINARFAVGPQDRVLGLSHLGFDLSVYDIFGPLSVGGALVVPDAERRADPSHWADLVATHGVTVWNSVPAQLQMLSGYLGVAGVGLPTLRLAMLSGDWIPVALPDQIRAQVPGLTVVSLGGATEASIWSIHYPIGTVGEGWASIPYGRPLANQTFHVLDPLLRPCPDWVTGELYIGGAGLARGYLHDPERTAERFIVHPATGERLYRTGDLGRYLPDGDIEFLGREDHQVKIRGHRIELAEIETALQGHPDVAAAAVLVAGDQPLERTLVAFAQPATATPPAPEVAGLTAVAVRAGDAALDGVDPDRYLEYAHRLDQVALPAMLDTFRRAGMFTTPEDRRTAAEVVAATGAAPRHHRLLHRWLAALVTEGLLTVEGDHYRLTGTVAPDALDTAWAAVDAVALPGEERLLDYFRASIRHLPALLRGDEDPLQLLFPEGRLDVSEQLYEEAVFNRWANRAAGAVVAELGTRSRRPGPLRVLEVGAGGGGTTAAVLDALAGQDVDYLCTDLSPYFVGKSQARFAEVPGVRFGLYDLDGDPAEQGLAPNSFDLVVAGDVLHTTADVDRVLERLRGLLAPGGWLVALEMTRDHYQIMTSLELLVRLDDATGDFTDDRAGTGAVFLTRDRWRDILDRAGADATVCLPAEDTFVGRMGMCVLAARFKADRAPTHPRTLTDHLRAVLPEYMVPGTVEILDELPVTDNGKIDRRSLAGRLGRRQSRAQTGLAGVAPETDLERDLVAMWSEALSTPVGRDGNLFELGGDSLVAAQLAGRIIEEIPLARTLFFDEVLRNLLELATVARLAQWLTAAAEAGEQATETGPQRRADLLVAVHAEGTGVPRIFLPDETGSADGVAPLAAALRPAAPAWVFTGAGLDLLPSVDNAAAAYAQAVVDADLPQVELLAHGPMAVLAVEVARNLTERGVLVEGLRLVAAHRPAAGTGDGPTAGVRDALARHEPSIYAGDITVVLPARDAETEFWEDLCLGSFDVVETDLSAEQLRWSAEPVALCTALGPAR</sequence>
<dbReference type="CDD" id="cd12114">
    <property type="entry name" value="A_NRPS_TlmIV_like"/>
    <property type="match status" value="1"/>
</dbReference>
<evidence type="ECO:0000313" key="10">
    <source>
        <dbReference type="EMBL" id="SCG48667.1"/>
    </source>
</evidence>
<dbReference type="CDD" id="cd02440">
    <property type="entry name" value="AdoMet_MTases"/>
    <property type="match status" value="1"/>
</dbReference>
<dbReference type="InterPro" id="IPR010071">
    <property type="entry name" value="AA_adenyl_dom"/>
</dbReference>
<dbReference type="InterPro" id="IPR045851">
    <property type="entry name" value="AMP-bd_C_sf"/>
</dbReference>
<feature type="domain" description="Carrier" evidence="9">
    <location>
        <begin position="1422"/>
        <end position="1502"/>
    </location>
</feature>
<dbReference type="PANTHER" id="PTHR45527:SF10">
    <property type="entry name" value="PYOCHELIN SYNTHASE PCHF"/>
    <property type="match status" value="1"/>
</dbReference>
<evidence type="ECO:0000256" key="1">
    <source>
        <dbReference type="ARBA" id="ARBA00001957"/>
    </source>
</evidence>
<dbReference type="Gene3D" id="3.40.50.150">
    <property type="entry name" value="Vaccinia Virus protein VP39"/>
    <property type="match status" value="1"/>
</dbReference>
<protein>
    <recommendedName>
        <fullName evidence="4">Phenyloxazoline synthase MbtB</fullName>
    </recommendedName>
    <alternativeName>
        <fullName evidence="8">Mycobactin synthetase protein B</fullName>
    </alternativeName>
</protein>
<dbReference type="InterPro" id="IPR044894">
    <property type="entry name" value="TubC_N_sf"/>
</dbReference>
<dbReference type="Gene3D" id="3.30.559.30">
    <property type="entry name" value="Nonribosomal peptide synthetase, condensation domain"/>
    <property type="match status" value="1"/>
</dbReference>
<dbReference type="Gene3D" id="2.30.38.10">
    <property type="entry name" value="Luciferase, Domain 3"/>
    <property type="match status" value="1"/>
</dbReference>
<comment type="similarity">
    <text evidence="3">Belongs to the ATP-dependent AMP-binding enzyme family. MbtB subfamily.</text>
</comment>
<dbReference type="FunFam" id="3.30.559.10:FF:000023">
    <property type="entry name" value="Non-ribosomal peptide synthetase"/>
    <property type="match status" value="1"/>
</dbReference>
<name>A0A125Q230_9ACTN</name>
<dbReference type="InterPro" id="IPR036388">
    <property type="entry name" value="WH-like_DNA-bd_sf"/>
</dbReference>
<dbReference type="PROSITE" id="PS00455">
    <property type="entry name" value="AMP_BINDING"/>
    <property type="match status" value="1"/>
</dbReference>
<dbReference type="Gene3D" id="3.40.50.980">
    <property type="match status" value="2"/>
</dbReference>
<keyword evidence="7" id="KW-0436">Ligase</keyword>
<proteinExistence type="inferred from homology"/>
<dbReference type="InterPro" id="IPR001242">
    <property type="entry name" value="Condensation_dom"/>
</dbReference>
<gene>
    <name evidence="10" type="ORF">GA0070623_1603</name>
</gene>